<proteinExistence type="predicted"/>
<organism evidence="1 2">
    <name type="scientific">Halosquirtibacter laminarini</name>
    <dbReference type="NCBI Taxonomy" id="3374600"/>
    <lineage>
        <taxon>Bacteria</taxon>
        <taxon>Pseudomonadati</taxon>
        <taxon>Bacteroidota</taxon>
        <taxon>Bacteroidia</taxon>
        <taxon>Marinilabiliales</taxon>
        <taxon>Prolixibacteraceae</taxon>
        <taxon>Halosquirtibacter</taxon>
    </lineage>
</organism>
<reference evidence="1" key="1">
    <citation type="submission" date="2021-08" db="EMBL/GenBank/DDBJ databases">
        <title>Novel anaerobic bacterium isolated from sea squirt in East Sea, Republic of Korea.</title>
        <authorList>
            <person name="Nguyen T.H."/>
            <person name="Li Z."/>
            <person name="Lee Y.-J."/>
            <person name="Ko J."/>
            <person name="Kim S.-G."/>
        </authorList>
    </citation>
    <scope>NUCLEOTIDE SEQUENCE</scope>
    <source>
        <strain evidence="1">KCTC 25031</strain>
    </source>
</reference>
<gene>
    <name evidence="1" type="ORF">K4L44_01420</name>
</gene>
<keyword evidence="2" id="KW-1185">Reference proteome</keyword>
<evidence type="ECO:0000313" key="1">
    <source>
        <dbReference type="EMBL" id="QZE14559.1"/>
    </source>
</evidence>
<protein>
    <submittedName>
        <fullName evidence="1">Long-chain fatty acid--CoA ligase</fullName>
    </submittedName>
</protein>
<evidence type="ECO:0000313" key="2">
    <source>
        <dbReference type="Proteomes" id="UP000826212"/>
    </source>
</evidence>
<dbReference type="Proteomes" id="UP000826212">
    <property type="component" value="Chromosome"/>
</dbReference>
<accession>A0AC61NR44</accession>
<dbReference type="EMBL" id="CP081303">
    <property type="protein sequence ID" value="QZE14559.1"/>
    <property type="molecule type" value="Genomic_DNA"/>
</dbReference>
<sequence>MGKVTRVFDLVDRYNTIYQSKENAICIKDNGTWNCRSSKDYYNLSHLLAFHLYNRGIRKGDKIGIVSTNRPEWCILDMALGMLGAINVSVYTTLAEEEYKYIFDHAEIKMLFVSDPQIYRRVKNIIPEMVKESLYSFLPILDIPLWTDFFNDQEAPTEEQLRVVQGLKNEVLPDDIATIIYTSGTTGKPKGVMLSHKNLVSNFVQHSKNHSLGENTKVISFLPLCHIYERSVLYHFQYKGMAIYLVDNIAKISTMIKEVRPHMFNTVPRVLERIFDGIIKKGNQLGSIQKAIFNWAVSLGMKFDFHEKKSIYYRLSLAIADKLVFKKWRDALGGNIQIIISGGAALQPRITRVFGAAKILALEGYGLSETSPVIAVSNAVTNEYMAGTNGPILPGVEFMFGKDGEILCKGPSLMKGYYKAPELTREVIDEDGWFHTGDIGTLIQGKYLKITDRKKEIFKLSGGKYIAPQAIENIMKESLLINELMVVGDREKFASAIIIPNMEEIASILNISNEKEIDLPQAQKIVQKEVNRLNKRLSEHENLKRIKIVSDVWSPETGELSSTLKLKRGYISKKYKQVIEDIFKN</sequence>
<name>A0AC61NR44_9BACT</name>
<keyword evidence="1" id="KW-0436">Ligase</keyword>